<evidence type="ECO:0000256" key="3">
    <source>
        <dbReference type="SAM" id="SignalP"/>
    </source>
</evidence>
<dbReference type="AlphaFoldDB" id="A0A4S8LS46"/>
<evidence type="ECO:0000256" key="2">
    <source>
        <dbReference type="SAM" id="Phobius"/>
    </source>
</evidence>
<keyword evidence="2" id="KW-1133">Transmembrane helix</keyword>
<keyword evidence="2" id="KW-0812">Transmembrane</keyword>
<dbReference type="Proteomes" id="UP000297245">
    <property type="component" value="Unassembled WGS sequence"/>
</dbReference>
<feature type="region of interest" description="Disordered" evidence="1">
    <location>
        <begin position="348"/>
        <end position="369"/>
    </location>
</feature>
<sequence>MQIMFPILLAGLVGGAAAILSRFHVDVDFDDTRIIKTFLDDPKVAKILSQLSENLEELDEKIVRRILGDKKIQTILSKINMVLEGLNNDRHYIAKQVVESLRQLSNSLEILFITLAIVTAVYGLGSLACKIWEARRPKYFISFITTDSKGKNKTLVIEGSGQVQGLFNNELVEAISSTSGGDKSTNHAFHIAVMFPILFAAGLAGGAATFLSRSRVDVDIDDTRIVKTFLNDAKVAKILAQLSENLKEPEKKIVNSILGDEKIQSVLSNTNTVLEGVNNDGHYIAVQVVESLRLFSNCLAFFFITLSMVITIYVLGPKYSISFITTDSRGENKVLMVEGSGRVQGLLSNGEIGPSQSVASTRPNTSQQL</sequence>
<proteinExistence type="predicted"/>
<gene>
    <name evidence="4" type="ORF">K435DRAFT_800563</name>
</gene>
<keyword evidence="3" id="KW-0732">Signal</keyword>
<keyword evidence="5" id="KW-1185">Reference proteome</keyword>
<feature type="transmembrane region" description="Helical" evidence="2">
    <location>
        <begin position="294"/>
        <end position="315"/>
    </location>
</feature>
<feature type="compositionally biased region" description="Polar residues" evidence="1">
    <location>
        <begin position="354"/>
        <end position="369"/>
    </location>
</feature>
<feature type="chain" id="PRO_5020425863" evidence="3">
    <location>
        <begin position="19"/>
        <end position="369"/>
    </location>
</feature>
<evidence type="ECO:0000313" key="5">
    <source>
        <dbReference type="Proteomes" id="UP000297245"/>
    </source>
</evidence>
<evidence type="ECO:0000256" key="1">
    <source>
        <dbReference type="SAM" id="MobiDB-lite"/>
    </source>
</evidence>
<feature type="transmembrane region" description="Helical" evidence="2">
    <location>
        <begin position="110"/>
        <end position="132"/>
    </location>
</feature>
<organism evidence="4 5">
    <name type="scientific">Dendrothele bispora (strain CBS 962.96)</name>
    <dbReference type="NCBI Taxonomy" id="1314807"/>
    <lineage>
        <taxon>Eukaryota</taxon>
        <taxon>Fungi</taxon>
        <taxon>Dikarya</taxon>
        <taxon>Basidiomycota</taxon>
        <taxon>Agaricomycotina</taxon>
        <taxon>Agaricomycetes</taxon>
        <taxon>Agaricomycetidae</taxon>
        <taxon>Agaricales</taxon>
        <taxon>Agaricales incertae sedis</taxon>
        <taxon>Dendrothele</taxon>
    </lineage>
</organism>
<dbReference type="EMBL" id="ML179282">
    <property type="protein sequence ID" value="THU92319.1"/>
    <property type="molecule type" value="Genomic_DNA"/>
</dbReference>
<feature type="signal peptide" evidence="3">
    <location>
        <begin position="1"/>
        <end position="18"/>
    </location>
</feature>
<keyword evidence="2" id="KW-0472">Membrane</keyword>
<feature type="transmembrane region" description="Helical" evidence="2">
    <location>
        <begin position="188"/>
        <end position="211"/>
    </location>
</feature>
<accession>A0A4S8LS46</accession>
<protein>
    <submittedName>
        <fullName evidence="4">Uncharacterized protein</fullName>
    </submittedName>
</protein>
<evidence type="ECO:0000313" key="4">
    <source>
        <dbReference type="EMBL" id="THU92319.1"/>
    </source>
</evidence>
<name>A0A4S8LS46_DENBC</name>
<reference evidence="4 5" key="1">
    <citation type="journal article" date="2019" name="Nat. Ecol. Evol.">
        <title>Megaphylogeny resolves global patterns of mushroom evolution.</title>
        <authorList>
            <person name="Varga T."/>
            <person name="Krizsan K."/>
            <person name="Foldi C."/>
            <person name="Dima B."/>
            <person name="Sanchez-Garcia M."/>
            <person name="Sanchez-Ramirez S."/>
            <person name="Szollosi G.J."/>
            <person name="Szarkandi J.G."/>
            <person name="Papp V."/>
            <person name="Albert L."/>
            <person name="Andreopoulos W."/>
            <person name="Angelini C."/>
            <person name="Antonin V."/>
            <person name="Barry K.W."/>
            <person name="Bougher N.L."/>
            <person name="Buchanan P."/>
            <person name="Buyck B."/>
            <person name="Bense V."/>
            <person name="Catcheside P."/>
            <person name="Chovatia M."/>
            <person name="Cooper J."/>
            <person name="Damon W."/>
            <person name="Desjardin D."/>
            <person name="Finy P."/>
            <person name="Geml J."/>
            <person name="Haridas S."/>
            <person name="Hughes K."/>
            <person name="Justo A."/>
            <person name="Karasinski D."/>
            <person name="Kautmanova I."/>
            <person name="Kiss B."/>
            <person name="Kocsube S."/>
            <person name="Kotiranta H."/>
            <person name="LaButti K.M."/>
            <person name="Lechner B.E."/>
            <person name="Liimatainen K."/>
            <person name="Lipzen A."/>
            <person name="Lukacs Z."/>
            <person name="Mihaltcheva S."/>
            <person name="Morgado L.N."/>
            <person name="Niskanen T."/>
            <person name="Noordeloos M.E."/>
            <person name="Ohm R.A."/>
            <person name="Ortiz-Santana B."/>
            <person name="Ovrebo C."/>
            <person name="Racz N."/>
            <person name="Riley R."/>
            <person name="Savchenko A."/>
            <person name="Shiryaev A."/>
            <person name="Soop K."/>
            <person name="Spirin V."/>
            <person name="Szebenyi C."/>
            <person name="Tomsovsky M."/>
            <person name="Tulloss R.E."/>
            <person name="Uehling J."/>
            <person name="Grigoriev I.V."/>
            <person name="Vagvolgyi C."/>
            <person name="Papp T."/>
            <person name="Martin F.M."/>
            <person name="Miettinen O."/>
            <person name="Hibbett D.S."/>
            <person name="Nagy L.G."/>
        </authorList>
    </citation>
    <scope>NUCLEOTIDE SEQUENCE [LARGE SCALE GENOMIC DNA]</scope>
    <source>
        <strain evidence="4 5">CBS 962.96</strain>
    </source>
</reference>